<dbReference type="GeneID" id="6012015"/>
<proteinExistence type="predicted"/>
<comment type="caution">
    <text evidence="2">The sequence shown here is derived from an EMBL/GenBank/DDBJ whole genome shotgun (WGS) entry which is preliminary data.</text>
</comment>
<sequence>MTASRPCQWRPSSPPLFEGLTSLEIHDRHPSIASSAAEFLDALGRMSKLEHLHLDIKVPDSNQPATKDRLVALPSLKSLYVEGSLSESIDFMEHVVVPGSAKADVSVVYATGRDGRQSAPEGSSLQPRILKPSDTNPPSGSNPREIAFTRSNPTSVIIDTDVDTCGTMRIRENMDLFTVILTSERYGTLTDGGRAVLASLPSTDIRSLAIRLFPREECFKLDELLPVLQSVEELWVGEADGSLVIHTPLEDPCLFYGSQYPVQFLPALKVLVFERVSILSKDSPCINLQYRDGDFVVPPVVFGDLMNLLKLRAHIGYKISKLQFGVADNLTAAQVEELETVVEEVVWSGVEKFRNGCGSEREDCPCKGE</sequence>
<feature type="region of interest" description="Disordered" evidence="1">
    <location>
        <begin position="113"/>
        <end position="147"/>
    </location>
</feature>
<accession>A8NQ51</accession>
<evidence type="ECO:0000256" key="1">
    <source>
        <dbReference type="SAM" id="MobiDB-lite"/>
    </source>
</evidence>
<name>A8NQ51_COPC7</name>
<reference evidence="2 3" key="1">
    <citation type="journal article" date="2010" name="Proc. Natl. Acad. Sci. U.S.A.">
        <title>Insights into evolution of multicellular fungi from the assembled chromosomes of the mushroom Coprinopsis cinerea (Coprinus cinereus).</title>
        <authorList>
            <person name="Stajich J.E."/>
            <person name="Wilke S.K."/>
            <person name="Ahren D."/>
            <person name="Au C.H."/>
            <person name="Birren B.W."/>
            <person name="Borodovsky M."/>
            <person name="Burns C."/>
            <person name="Canback B."/>
            <person name="Casselton L.A."/>
            <person name="Cheng C.K."/>
            <person name="Deng J."/>
            <person name="Dietrich F.S."/>
            <person name="Fargo D.C."/>
            <person name="Farman M.L."/>
            <person name="Gathman A.C."/>
            <person name="Goldberg J."/>
            <person name="Guigo R."/>
            <person name="Hoegger P.J."/>
            <person name="Hooker J.B."/>
            <person name="Huggins A."/>
            <person name="James T.Y."/>
            <person name="Kamada T."/>
            <person name="Kilaru S."/>
            <person name="Kodira C."/>
            <person name="Kues U."/>
            <person name="Kupfer D."/>
            <person name="Kwan H.S."/>
            <person name="Lomsadze A."/>
            <person name="Li W."/>
            <person name="Lilly W.W."/>
            <person name="Ma L.J."/>
            <person name="Mackey A.J."/>
            <person name="Manning G."/>
            <person name="Martin F."/>
            <person name="Muraguchi H."/>
            <person name="Natvig D.O."/>
            <person name="Palmerini H."/>
            <person name="Ramesh M.A."/>
            <person name="Rehmeyer C.J."/>
            <person name="Roe B.A."/>
            <person name="Shenoy N."/>
            <person name="Stanke M."/>
            <person name="Ter-Hovhannisyan V."/>
            <person name="Tunlid A."/>
            <person name="Velagapudi R."/>
            <person name="Vision T.J."/>
            <person name="Zeng Q."/>
            <person name="Zolan M.E."/>
            <person name="Pukkila P.J."/>
        </authorList>
    </citation>
    <scope>NUCLEOTIDE SEQUENCE [LARGE SCALE GENOMIC DNA]</scope>
    <source>
        <strain evidence="3">Okayama-7 / 130 / ATCC MYA-4618 / FGSC 9003</strain>
    </source>
</reference>
<protein>
    <submittedName>
        <fullName evidence="2">Uncharacterized protein</fullName>
    </submittedName>
</protein>
<dbReference type="RefSeq" id="XP_001835483.1">
    <property type="nucleotide sequence ID" value="XM_001835431.1"/>
</dbReference>
<feature type="compositionally biased region" description="Polar residues" evidence="1">
    <location>
        <begin position="133"/>
        <end position="142"/>
    </location>
</feature>
<dbReference type="InParanoid" id="A8NQ51"/>
<dbReference type="Proteomes" id="UP000001861">
    <property type="component" value="Unassembled WGS sequence"/>
</dbReference>
<organism evidence="2 3">
    <name type="scientific">Coprinopsis cinerea (strain Okayama-7 / 130 / ATCC MYA-4618 / FGSC 9003)</name>
    <name type="common">Inky cap fungus</name>
    <name type="synonym">Hormographiella aspergillata</name>
    <dbReference type="NCBI Taxonomy" id="240176"/>
    <lineage>
        <taxon>Eukaryota</taxon>
        <taxon>Fungi</taxon>
        <taxon>Dikarya</taxon>
        <taxon>Basidiomycota</taxon>
        <taxon>Agaricomycotina</taxon>
        <taxon>Agaricomycetes</taxon>
        <taxon>Agaricomycetidae</taxon>
        <taxon>Agaricales</taxon>
        <taxon>Agaricineae</taxon>
        <taxon>Psathyrellaceae</taxon>
        <taxon>Coprinopsis</taxon>
    </lineage>
</organism>
<evidence type="ECO:0000313" key="2">
    <source>
        <dbReference type="EMBL" id="EAU86451.1"/>
    </source>
</evidence>
<dbReference type="AlphaFoldDB" id="A8NQ51"/>
<evidence type="ECO:0000313" key="3">
    <source>
        <dbReference type="Proteomes" id="UP000001861"/>
    </source>
</evidence>
<gene>
    <name evidence="2" type="ORF">CC1G_05445</name>
</gene>
<dbReference type="VEuPathDB" id="FungiDB:CC1G_05445"/>
<keyword evidence="3" id="KW-1185">Reference proteome</keyword>
<dbReference type="EMBL" id="AACS02000008">
    <property type="protein sequence ID" value="EAU86451.1"/>
    <property type="molecule type" value="Genomic_DNA"/>
</dbReference>
<dbReference type="KEGG" id="cci:CC1G_05445"/>